<feature type="transmembrane region" description="Helical" evidence="1">
    <location>
        <begin position="66"/>
        <end position="86"/>
    </location>
</feature>
<feature type="transmembrane region" description="Helical" evidence="1">
    <location>
        <begin position="40"/>
        <end position="59"/>
    </location>
</feature>
<comment type="caution">
    <text evidence="2">The sequence shown here is derived from an EMBL/GenBank/DDBJ whole genome shotgun (WGS) entry which is preliminary data.</text>
</comment>
<sequence>MFSTVFLLVFIGFYLQYNLSRKIKIRNKPSYLVFMERHVLLSRIAGAAAALLALVLLIVRLGLGSGIFGFGVVLMCMASLIVTLTPFRYLRWGHLAALYGGLAVFEIFIF</sequence>
<evidence type="ECO:0000313" key="2">
    <source>
        <dbReference type="EMBL" id="TCS89213.1"/>
    </source>
</evidence>
<protein>
    <submittedName>
        <fullName evidence="2">Uncharacterized protein</fullName>
    </submittedName>
</protein>
<dbReference type="RefSeq" id="WP_132128297.1">
    <property type="nucleotide sequence ID" value="NZ_CP042432.1"/>
</dbReference>
<reference evidence="2 3" key="1">
    <citation type="submission" date="2019-03" db="EMBL/GenBank/DDBJ databases">
        <title>Genomic Encyclopedia of Type Strains, Phase IV (KMG-IV): sequencing the most valuable type-strain genomes for metagenomic binning, comparative biology and taxonomic classification.</title>
        <authorList>
            <person name="Goeker M."/>
        </authorList>
    </citation>
    <scope>NUCLEOTIDE SEQUENCE [LARGE SCALE GENOMIC DNA]</scope>
    <source>
        <strain evidence="2 3">DSM 21100</strain>
    </source>
</reference>
<proteinExistence type="predicted"/>
<dbReference type="OrthoDB" id="710608at2"/>
<evidence type="ECO:0000313" key="3">
    <source>
        <dbReference type="Proteomes" id="UP000295807"/>
    </source>
</evidence>
<dbReference type="EMBL" id="SMAD01000002">
    <property type="protein sequence ID" value="TCS89213.1"/>
    <property type="molecule type" value="Genomic_DNA"/>
</dbReference>
<dbReference type="AlphaFoldDB" id="A0A4V2UU62"/>
<evidence type="ECO:0000256" key="1">
    <source>
        <dbReference type="SAM" id="Phobius"/>
    </source>
</evidence>
<dbReference type="Proteomes" id="UP000295807">
    <property type="component" value="Unassembled WGS sequence"/>
</dbReference>
<keyword evidence="1" id="KW-0472">Membrane</keyword>
<keyword evidence="1" id="KW-0812">Transmembrane</keyword>
<name>A0A4V2UU62_9SPHI</name>
<feature type="transmembrane region" description="Helical" evidence="1">
    <location>
        <begin position="92"/>
        <end position="109"/>
    </location>
</feature>
<accession>A0A4V2UU62</accession>
<gene>
    <name evidence="2" type="ORF">EDD80_102407</name>
</gene>
<keyword evidence="3" id="KW-1185">Reference proteome</keyword>
<organism evidence="2 3">
    <name type="scientific">Anseongella ginsenosidimutans</name>
    <dbReference type="NCBI Taxonomy" id="496056"/>
    <lineage>
        <taxon>Bacteria</taxon>
        <taxon>Pseudomonadati</taxon>
        <taxon>Bacteroidota</taxon>
        <taxon>Sphingobacteriia</taxon>
        <taxon>Sphingobacteriales</taxon>
        <taxon>Sphingobacteriaceae</taxon>
        <taxon>Anseongella</taxon>
    </lineage>
</organism>
<keyword evidence="1" id="KW-1133">Transmembrane helix</keyword>